<comment type="subcellular location">
    <subcellularLocation>
        <location evidence="2">Cell membrane</location>
        <topology evidence="2">Single-pass type I membrane protein</topology>
    </subcellularLocation>
    <subcellularLocation>
        <location evidence="1">Secreted</location>
        <location evidence="1">Extracellular space</location>
    </subcellularLocation>
</comment>
<reference evidence="21 24" key="4">
    <citation type="journal article" date="2020" name="Nature">
        <title>Six reference-quality genomes reveal evolution of bat adaptations.</title>
        <authorList>
            <person name="Jebb D."/>
            <person name="Huang Z."/>
            <person name="Pippel M."/>
            <person name="Hughes G.M."/>
            <person name="Lavrichenko K."/>
            <person name="Devanna P."/>
            <person name="Winkler S."/>
            <person name="Jermiin L.S."/>
            <person name="Skirmuntt E.C."/>
            <person name="Katzourakis A."/>
            <person name="Burkitt-Gray L."/>
            <person name="Ray D.A."/>
            <person name="Sullivan K.A.M."/>
            <person name="Roscito J.G."/>
            <person name="Kirilenko B.M."/>
            <person name="Davalos L.M."/>
            <person name="Corthals A.P."/>
            <person name="Power M.L."/>
            <person name="Jones G."/>
            <person name="Ransome R.D."/>
            <person name="Dechmann D.K.N."/>
            <person name="Locatelli A.G."/>
            <person name="Puechmaille S.J."/>
            <person name="Fedrigo O."/>
            <person name="Jarvis E.D."/>
            <person name="Hiller M."/>
            <person name="Vernes S.C."/>
            <person name="Myers E.W."/>
            <person name="Teeling E.C."/>
        </authorList>
    </citation>
    <scope>NUCLEOTIDE SEQUENCE [LARGE SCALE GENOMIC DNA]</scope>
    <source>
        <strain evidence="21">MRhiFer1</strain>
        <tissue evidence="21">Lung</tissue>
    </source>
</reference>
<evidence type="ECO:0000256" key="18">
    <source>
        <dbReference type="SAM" id="Phobius"/>
    </source>
</evidence>
<dbReference type="GO" id="GO:0005154">
    <property type="term" value="F:epidermal growth factor receptor binding"/>
    <property type="evidence" value="ECO:0007669"/>
    <property type="project" value="TreeGrafter"/>
</dbReference>
<comment type="subunit">
    <text evidence="15">Monomer. Interacts with EGFR and ERBB4.</text>
</comment>
<dbReference type="Gene3D" id="2.10.25.10">
    <property type="entry name" value="Laminin"/>
    <property type="match status" value="1"/>
</dbReference>
<keyword evidence="12" id="KW-0325">Glycoprotein</keyword>
<comment type="function">
    <text evidence="14">Growth factor that binds to EGFR, ERBB4 and other EGF receptor family members. Potent mitogen for retinal pigment epithelial cells and vascular smooth muscle cells.</text>
</comment>
<evidence type="ECO:0000313" key="21">
    <source>
        <dbReference type="EMBL" id="KAF6371445.1"/>
    </source>
</evidence>
<dbReference type="PROSITE" id="PS01186">
    <property type="entry name" value="EGF_2"/>
    <property type="match status" value="1"/>
</dbReference>
<keyword evidence="10 18" id="KW-0472">Membrane</keyword>
<dbReference type="OrthoDB" id="6233064at2759"/>
<dbReference type="GeneID" id="117021916"/>
<dbReference type="PANTHER" id="PTHR10740">
    <property type="entry name" value="TRANSFORMING GROWTH FACTOR ALPHA"/>
    <property type="match status" value="1"/>
</dbReference>
<evidence type="ECO:0000256" key="15">
    <source>
        <dbReference type="ARBA" id="ARBA00061748"/>
    </source>
</evidence>
<gene>
    <name evidence="22" type="primary">BTC</name>
    <name evidence="21" type="ORF">mRhiFer1_001625</name>
</gene>
<dbReference type="Ensembl" id="ENSRFET00010033349.1">
    <property type="protein sequence ID" value="ENSRFEP00010030750.1"/>
    <property type="gene ID" value="ENSRFEG00010020378.1"/>
</dbReference>
<keyword evidence="23" id="KW-1185">Reference proteome</keyword>
<feature type="chain" id="PRO_5044626860" description="Probetacellulin" evidence="19">
    <location>
        <begin position="32"/>
        <end position="173"/>
    </location>
</feature>
<dbReference type="FunFam" id="2.10.25.10:FF:000342">
    <property type="entry name" value="Betacellulin preproprotein"/>
    <property type="match status" value="1"/>
</dbReference>
<dbReference type="KEGG" id="rfq:117021916"/>
<keyword evidence="4" id="KW-0964">Secreted</keyword>
<evidence type="ECO:0000313" key="24">
    <source>
        <dbReference type="Proteomes" id="UP000585614"/>
    </source>
</evidence>
<keyword evidence="7 19" id="KW-0732">Signal</keyword>
<feature type="signal peptide" evidence="19">
    <location>
        <begin position="1"/>
        <end position="31"/>
    </location>
</feature>
<feature type="disulfide bond" evidence="17">
    <location>
        <begin position="95"/>
        <end position="104"/>
    </location>
</feature>
<evidence type="ECO:0000256" key="17">
    <source>
        <dbReference type="PROSITE-ProRule" id="PRU00076"/>
    </source>
</evidence>
<dbReference type="InterPro" id="IPR000742">
    <property type="entry name" value="EGF"/>
</dbReference>
<dbReference type="GO" id="GO:0051781">
    <property type="term" value="P:positive regulation of cell division"/>
    <property type="evidence" value="ECO:0007669"/>
    <property type="project" value="UniProtKB-KW"/>
</dbReference>
<evidence type="ECO:0000313" key="22">
    <source>
        <dbReference type="Ensembl" id="ENSRFEP00010030750.1"/>
    </source>
</evidence>
<keyword evidence="5 17" id="KW-0245">EGF-like domain</keyword>
<dbReference type="GO" id="GO:0005886">
    <property type="term" value="C:plasma membrane"/>
    <property type="evidence" value="ECO:0007669"/>
    <property type="project" value="UniProtKB-SubCell"/>
</dbReference>
<accession>A0A671FYR8</accession>
<evidence type="ECO:0000256" key="9">
    <source>
        <dbReference type="ARBA" id="ARBA00023030"/>
    </source>
</evidence>
<keyword evidence="9" id="KW-0339">Growth factor</keyword>
<evidence type="ECO:0000256" key="1">
    <source>
        <dbReference type="ARBA" id="ARBA00004239"/>
    </source>
</evidence>
<evidence type="ECO:0000256" key="12">
    <source>
        <dbReference type="ARBA" id="ARBA00023180"/>
    </source>
</evidence>
<dbReference type="PANTHER" id="PTHR10740:SF3">
    <property type="entry name" value="PROBETACELLULIN"/>
    <property type="match status" value="1"/>
</dbReference>
<sequence>MERTAPGSGASSQPLLLAFALGLVILHCVVADGNSTRSPENDGLLCGDAGENCAATTTQSKWNDYFSLCPKKYEHYCINGRCRFVVALQTPSCLCDEGYAGARCERVDFFYLREDTGQILVICLTAVMVTLIILVIVVCICCHPLRKKKKEEMANLGKDLTPANEDTQETSIA</sequence>
<dbReference type="GO" id="GO:0007173">
    <property type="term" value="P:epidermal growth factor receptor signaling pathway"/>
    <property type="evidence" value="ECO:0007669"/>
    <property type="project" value="TreeGrafter"/>
</dbReference>
<proteinExistence type="predicted"/>
<dbReference type="Pfam" id="PF00008">
    <property type="entry name" value="EGF"/>
    <property type="match status" value="1"/>
</dbReference>
<keyword evidence="3" id="KW-1003">Cell membrane</keyword>
<reference evidence="22" key="5">
    <citation type="submission" date="2025-05" db="UniProtKB">
        <authorList>
            <consortium name="Ensembl"/>
        </authorList>
    </citation>
    <scope>IDENTIFICATION</scope>
</reference>
<evidence type="ECO:0000256" key="5">
    <source>
        <dbReference type="ARBA" id="ARBA00022536"/>
    </source>
</evidence>
<dbReference type="SUPFAM" id="SSF57196">
    <property type="entry name" value="EGF/Laminin"/>
    <property type="match status" value="1"/>
</dbReference>
<dbReference type="PROSITE" id="PS00022">
    <property type="entry name" value="EGF_1"/>
    <property type="match status" value="1"/>
</dbReference>
<dbReference type="GeneTree" id="ENSGT00940000160508"/>
<dbReference type="GO" id="GO:0008083">
    <property type="term" value="F:growth factor activity"/>
    <property type="evidence" value="ECO:0007669"/>
    <property type="project" value="UniProtKB-KW"/>
</dbReference>
<evidence type="ECO:0000256" key="13">
    <source>
        <dbReference type="ARBA" id="ARBA00023246"/>
    </source>
</evidence>
<dbReference type="CTD" id="685"/>
<evidence type="ECO:0000313" key="23">
    <source>
        <dbReference type="Proteomes" id="UP000472240"/>
    </source>
</evidence>
<keyword evidence="13" id="KW-0497">Mitogen</keyword>
<evidence type="ECO:0000256" key="11">
    <source>
        <dbReference type="ARBA" id="ARBA00023157"/>
    </source>
</evidence>
<keyword evidence="6 18" id="KW-0812">Transmembrane</keyword>
<dbReference type="AlphaFoldDB" id="A0A671FYR8"/>
<reference evidence="22 23" key="2">
    <citation type="journal article" date="2018" name="Annu Rev Anim Biosci">
        <title>Bat Biology, Genomes, and the Bat1K Project: To Generate Chromosome-Level Genomes for All Living Bat Species.</title>
        <authorList>
            <person name="Teeling E.C."/>
            <person name="Vernes S.C."/>
            <person name="Davalos L.M."/>
            <person name="Ray D.A."/>
            <person name="Gilbert M.T.P."/>
            <person name="Myers E."/>
        </authorList>
    </citation>
    <scope>NUCLEOTIDE SEQUENCE</scope>
</reference>
<evidence type="ECO:0000256" key="14">
    <source>
        <dbReference type="ARBA" id="ARBA00059223"/>
    </source>
</evidence>
<evidence type="ECO:0000256" key="8">
    <source>
        <dbReference type="ARBA" id="ARBA00022989"/>
    </source>
</evidence>
<comment type="caution">
    <text evidence="17">Lacks conserved residue(s) required for the propagation of feature annotation.</text>
</comment>
<reference evidence="22 23" key="1">
    <citation type="journal article" date="2015" name="Annu Rev Anim Biosci">
        <title>The Genome 10K Project: a way forward.</title>
        <authorList>
            <person name="Koepfli K.P."/>
            <person name="Paten B."/>
            <person name="O'Brien S.J."/>
            <person name="Koepfli K.P."/>
            <person name="Paten B."/>
            <person name="Antunes A."/>
            <person name="Belov K."/>
            <person name="Bustamante C."/>
            <person name="Castoe T.A."/>
            <person name="Clawson H."/>
            <person name="Crawford A.J."/>
            <person name="Diekhans M."/>
            <person name="Distel D."/>
            <person name="Durbin R."/>
            <person name="Earl D."/>
            <person name="Fujita M.K."/>
            <person name="Gamble T."/>
            <person name="Georges A."/>
            <person name="Gemmell N."/>
            <person name="Gilbert M.T."/>
            <person name="Graves J.M."/>
            <person name="Green R.E."/>
            <person name="Hickey G."/>
            <person name="Jarvis E.D."/>
            <person name="Johnson W."/>
            <person name="Komissarov A."/>
            <person name="Korf I."/>
            <person name="Kuhn R."/>
            <person name="Larkin D.M."/>
            <person name="Lewin H."/>
            <person name="Lopez J.V."/>
            <person name="Ma J."/>
            <person name="Marques-Bonet T."/>
            <person name="Miller W."/>
            <person name="Murphy R."/>
            <person name="Pevzner P."/>
            <person name="Shapiro B."/>
            <person name="Steiner C."/>
            <person name="Tamazian G."/>
            <person name="Venkatesh B."/>
            <person name="Wang J."/>
            <person name="Wayne R."/>
            <person name="Wiley E."/>
            <person name="Yang H."/>
            <person name="Zhang G."/>
            <person name="Haussler D."/>
            <person name="Ryder O."/>
            <person name="O'Brien S.J."/>
        </authorList>
    </citation>
    <scope>NUCLEOTIDE SEQUENCE</scope>
</reference>
<organism evidence="22 23">
    <name type="scientific">Rhinolophus ferrumequinum</name>
    <name type="common">Greater horseshoe bat</name>
    <dbReference type="NCBI Taxonomy" id="59479"/>
    <lineage>
        <taxon>Eukaryota</taxon>
        <taxon>Metazoa</taxon>
        <taxon>Chordata</taxon>
        <taxon>Craniata</taxon>
        <taxon>Vertebrata</taxon>
        <taxon>Euteleostomi</taxon>
        <taxon>Mammalia</taxon>
        <taxon>Eutheria</taxon>
        <taxon>Laurasiatheria</taxon>
        <taxon>Chiroptera</taxon>
        <taxon>Yinpterochiroptera</taxon>
        <taxon>Rhinolophoidea</taxon>
        <taxon>Rhinolophidae</taxon>
        <taxon>Rhinolophinae</taxon>
        <taxon>Rhinolophus</taxon>
    </lineage>
</organism>
<keyword evidence="8 18" id="KW-1133">Transmembrane helix</keyword>
<evidence type="ECO:0000256" key="4">
    <source>
        <dbReference type="ARBA" id="ARBA00022525"/>
    </source>
</evidence>
<dbReference type="GO" id="GO:0008284">
    <property type="term" value="P:positive regulation of cell population proliferation"/>
    <property type="evidence" value="ECO:0007669"/>
    <property type="project" value="TreeGrafter"/>
</dbReference>
<evidence type="ECO:0000256" key="16">
    <source>
        <dbReference type="ARBA" id="ARBA00067155"/>
    </source>
</evidence>
<dbReference type="RefSeq" id="XP_032961197.1">
    <property type="nucleotide sequence ID" value="XM_033105306.1"/>
</dbReference>
<dbReference type="GO" id="GO:0005615">
    <property type="term" value="C:extracellular space"/>
    <property type="evidence" value="ECO:0007669"/>
    <property type="project" value="TreeGrafter"/>
</dbReference>
<dbReference type="PRINTS" id="PR00009">
    <property type="entry name" value="EGFTGF"/>
</dbReference>
<evidence type="ECO:0000256" key="7">
    <source>
        <dbReference type="ARBA" id="ARBA00022729"/>
    </source>
</evidence>
<keyword evidence="11 17" id="KW-1015">Disulfide bond</keyword>
<reference evidence="22 23" key="3">
    <citation type="submission" date="2018-12" db="EMBL/GenBank/DDBJ databases">
        <title>G10K-VGP greater horseshoe bat female genome, primary haplotype.</title>
        <authorList>
            <person name="Teeling E."/>
            <person name="Myers G."/>
            <person name="Vernes S."/>
            <person name="Pippel M."/>
            <person name="Winkler S."/>
            <person name="Fedrigo O."/>
            <person name="Rhie A."/>
            <person name="Koren S."/>
            <person name="Phillippy A."/>
            <person name="Lewin H."/>
            <person name="Damas J."/>
            <person name="Howe K."/>
            <person name="Mountcastle J."/>
            <person name="Jarvis E.D."/>
        </authorList>
    </citation>
    <scope>NUCLEOTIDE SEQUENCE [LARGE SCALE GENOMIC DNA]</scope>
</reference>
<evidence type="ECO:0000256" key="10">
    <source>
        <dbReference type="ARBA" id="ARBA00023136"/>
    </source>
</evidence>
<protein>
    <recommendedName>
        <fullName evidence="16">Probetacellulin</fullName>
    </recommendedName>
</protein>
<evidence type="ECO:0000256" key="19">
    <source>
        <dbReference type="SAM" id="SignalP"/>
    </source>
</evidence>
<feature type="transmembrane region" description="Helical" evidence="18">
    <location>
        <begin position="119"/>
        <end position="143"/>
    </location>
</feature>
<name>A0A671FYR8_RHIFE</name>
<dbReference type="OMA" id="QPKRKGH"/>
<feature type="domain" description="EGF-like" evidence="20">
    <location>
        <begin position="65"/>
        <end position="105"/>
    </location>
</feature>
<dbReference type="Proteomes" id="UP000472240">
    <property type="component" value="Chromosome 5"/>
</dbReference>
<dbReference type="GO" id="GO:0045840">
    <property type="term" value="P:positive regulation of mitotic nuclear division"/>
    <property type="evidence" value="ECO:0007669"/>
    <property type="project" value="TreeGrafter"/>
</dbReference>
<dbReference type="PROSITE" id="PS50026">
    <property type="entry name" value="EGF_3"/>
    <property type="match status" value="1"/>
</dbReference>
<evidence type="ECO:0000256" key="3">
    <source>
        <dbReference type="ARBA" id="ARBA00022475"/>
    </source>
</evidence>
<evidence type="ECO:0000256" key="6">
    <source>
        <dbReference type="ARBA" id="ARBA00022692"/>
    </source>
</evidence>
<dbReference type="EMBL" id="JACAGC010000004">
    <property type="protein sequence ID" value="KAF6371445.1"/>
    <property type="molecule type" value="Genomic_DNA"/>
</dbReference>
<dbReference type="Proteomes" id="UP000585614">
    <property type="component" value="Unassembled WGS sequence"/>
</dbReference>
<dbReference type="GO" id="GO:0030297">
    <property type="term" value="F:transmembrane receptor protein tyrosine kinase activator activity"/>
    <property type="evidence" value="ECO:0007669"/>
    <property type="project" value="UniProtKB-ARBA"/>
</dbReference>
<evidence type="ECO:0000256" key="2">
    <source>
        <dbReference type="ARBA" id="ARBA00004251"/>
    </source>
</evidence>
<evidence type="ECO:0000259" key="20">
    <source>
        <dbReference type="PROSITE" id="PS50026"/>
    </source>
</evidence>